<dbReference type="EMBL" id="PJQD01000008">
    <property type="protein sequence ID" value="POY76066.1"/>
    <property type="molecule type" value="Genomic_DNA"/>
</dbReference>
<reference evidence="4 5" key="1">
    <citation type="journal article" date="2018" name="Front. Microbiol.">
        <title>Prospects for Fungal Bioremediation of Acidic Radioactive Waste Sites: Characterization and Genome Sequence of Rhodotorula taiwanensis MD1149.</title>
        <authorList>
            <person name="Tkavc R."/>
            <person name="Matrosova V.Y."/>
            <person name="Grichenko O.E."/>
            <person name="Gostincar C."/>
            <person name="Volpe R.P."/>
            <person name="Klimenkova P."/>
            <person name="Gaidamakova E.K."/>
            <person name="Zhou C.E."/>
            <person name="Stewart B.J."/>
            <person name="Lyman M.G."/>
            <person name="Malfatti S.A."/>
            <person name="Rubinfeld B."/>
            <person name="Courtot M."/>
            <person name="Singh J."/>
            <person name="Dalgard C.L."/>
            <person name="Hamilton T."/>
            <person name="Frey K.G."/>
            <person name="Gunde-Cimerman N."/>
            <person name="Dugan L."/>
            <person name="Daly M.J."/>
        </authorList>
    </citation>
    <scope>NUCLEOTIDE SEQUENCE [LARGE SCALE GENOMIC DNA]</scope>
    <source>
        <strain evidence="4 5">MD1149</strain>
    </source>
</reference>
<evidence type="ECO:0000313" key="4">
    <source>
        <dbReference type="EMBL" id="POY76066.1"/>
    </source>
</evidence>
<comment type="similarity">
    <text evidence="3">Belongs to the UreF family.</text>
</comment>
<dbReference type="InterPro" id="IPR038277">
    <property type="entry name" value="UreF_sf"/>
</dbReference>
<evidence type="ECO:0000256" key="2">
    <source>
        <dbReference type="ARBA" id="ARBA00023186"/>
    </source>
</evidence>
<organism evidence="4 5">
    <name type="scientific">Rhodotorula taiwanensis</name>
    <dbReference type="NCBI Taxonomy" id="741276"/>
    <lineage>
        <taxon>Eukaryota</taxon>
        <taxon>Fungi</taxon>
        <taxon>Dikarya</taxon>
        <taxon>Basidiomycota</taxon>
        <taxon>Pucciniomycotina</taxon>
        <taxon>Microbotryomycetes</taxon>
        <taxon>Sporidiobolales</taxon>
        <taxon>Sporidiobolaceae</taxon>
        <taxon>Rhodotorula</taxon>
    </lineage>
</organism>
<name>A0A2S5BH08_9BASI</name>
<dbReference type="Proteomes" id="UP000237144">
    <property type="component" value="Unassembled WGS sequence"/>
</dbReference>
<gene>
    <name evidence="4" type="ORF">BMF94_0789</name>
</gene>
<keyword evidence="1" id="KW-0996">Nickel insertion</keyword>
<evidence type="ECO:0000256" key="1">
    <source>
        <dbReference type="ARBA" id="ARBA00022988"/>
    </source>
</evidence>
<sequence length="355" mass="37211">MTMPGTGIDVDLCTAADDVDRSLEDYLLLVLSDSNLPTGGFVASSGLESWLQHGYASTVADSAAGATATPDPTAPSSAKAALNKDGPVNAFISQSLDSYARLNAPLLRRAHAAAAEVRSRRQTSLAAAGTTADGDNGASEAALSSLLATDALCETMTLNHVARRASVAQGVALLTLYERAFSPTPGSLEASRDAAVVALVAQYRLAIKLAREGANGHMSVAFGVLTAAIGISVDSALHLFLFLHARSLLSSAVRMNSIGPYLAHRVLVNDTRSMIASALARVAVEPAAGTVDASTARPGSEEEACQDWWESDPEWCDIWQSDARHTRHGVPATTWPLGEVVASRHDQLFSKVFNS</sequence>
<evidence type="ECO:0000313" key="5">
    <source>
        <dbReference type="Proteomes" id="UP000237144"/>
    </source>
</evidence>
<dbReference type="PANTHER" id="PTHR33620:SF1">
    <property type="entry name" value="UREASE ACCESSORY PROTEIN F"/>
    <property type="match status" value="1"/>
</dbReference>
<dbReference type="OrthoDB" id="2550922at2759"/>
<dbReference type="AlphaFoldDB" id="A0A2S5BH08"/>
<dbReference type="Pfam" id="PF01730">
    <property type="entry name" value="UreF"/>
    <property type="match status" value="1"/>
</dbReference>
<dbReference type="PANTHER" id="PTHR33620">
    <property type="entry name" value="UREASE ACCESSORY PROTEIN F"/>
    <property type="match status" value="1"/>
</dbReference>
<comment type="caution">
    <text evidence="4">The sequence shown here is derived from an EMBL/GenBank/DDBJ whole genome shotgun (WGS) entry which is preliminary data.</text>
</comment>
<evidence type="ECO:0000256" key="3">
    <source>
        <dbReference type="ARBA" id="ARBA00046339"/>
    </source>
</evidence>
<protein>
    <submittedName>
        <fullName evidence="4">Uncharacterized protein</fullName>
    </submittedName>
</protein>
<proteinExistence type="inferred from homology"/>
<dbReference type="STRING" id="741276.A0A2S5BH08"/>
<dbReference type="GO" id="GO:0016151">
    <property type="term" value="F:nickel cation binding"/>
    <property type="evidence" value="ECO:0007669"/>
    <property type="project" value="InterPro"/>
</dbReference>
<accession>A0A2S5BH08</accession>
<keyword evidence="5" id="KW-1185">Reference proteome</keyword>
<dbReference type="Gene3D" id="1.10.4190.10">
    <property type="entry name" value="Urease accessory protein UreF"/>
    <property type="match status" value="1"/>
</dbReference>
<keyword evidence="2" id="KW-0143">Chaperone</keyword>
<dbReference type="InterPro" id="IPR002639">
    <property type="entry name" value="UreF"/>
</dbReference>